<organism evidence="1 2">
    <name type="scientific">Nitrososphaera gargensis (strain Ga9.2)</name>
    <dbReference type="NCBI Taxonomy" id="1237085"/>
    <lineage>
        <taxon>Archaea</taxon>
        <taxon>Nitrososphaerota</taxon>
        <taxon>Nitrososphaeria</taxon>
        <taxon>Nitrososphaerales</taxon>
        <taxon>Nitrososphaeraceae</taxon>
        <taxon>Nitrososphaera</taxon>
    </lineage>
</organism>
<gene>
    <name evidence="1" type="ordered locus">Ngar_c09140</name>
</gene>
<dbReference type="AlphaFoldDB" id="K0I956"/>
<dbReference type="OrthoDB" id="386836at2157"/>
<name>K0I956_NITGG</name>
<evidence type="ECO:0000313" key="2">
    <source>
        <dbReference type="Proteomes" id="UP000008037"/>
    </source>
</evidence>
<evidence type="ECO:0000313" key="1">
    <source>
        <dbReference type="EMBL" id="AFU57856.1"/>
    </source>
</evidence>
<dbReference type="Proteomes" id="UP000008037">
    <property type="component" value="Chromosome"/>
</dbReference>
<dbReference type="GeneID" id="13795309"/>
<dbReference type="BioCyc" id="CNIT1237085:G1324-912-MONOMER"/>
<keyword evidence="2" id="KW-1185">Reference proteome</keyword>
<accession>K0I956</accession>
<dbReference type="RefSeq" id="WP_015018401.1">
    <property type="nucleotide sequence ID" value="NC_018719.1"/>
</dbReference>
<dbReference type="STRING" id="1237085.Ngar_c09140"/>
<dbReference type="HOGENOM" id="CLU_2257454_0_0_2"/>
<dbReference type="EMBL" id="CP002408">
    <property type="protein sequence ID" value="AFU57856.1"/>
    <property type="molecule type" value="Genomic_DNA"/>
</dbReference>
<protein>
    <submittedName>
        <fullName evidence="1">Uncharacterized protein</fullName>
    </submittedName>
</protein>
<reference evidence="1 2" key="1">
    <citation type="journal article" date="2012" name="Environ. Microbiol.">
        <title>The genome of the ammonia-oxidizing Candidatus Nitrososphaera gargensis: insights into metabolic versatility and environmental adaptations.</title>
        <authorList>
            <person name="Spang A."/>
            <person name="Poehlein A."/>
            <person name="Offre P."/>
            <person name="Zumbragel S."/>
            <person name="Haider S."/>
            <person name="Rychlik N."/>
            <person name="Nowka B."/>
            <person name="Schmeisser C."/>
            <person name="Lebedeva E.V."/>
            <person name="Rattei T."/>
            <person name="Bohm C."/>
            <person name="Schmid M."/>
            <person name="Galushko A."/>
            <person name="Hatzenpichler R."/>
            <person name="Weinmaier T."/>
            <person name="Daniel R."/>
            <person name="Schleper C."/>
            <person name="Spieck E."/>
            <person name="Streit W."/>
            <person name="Wagner M."/>
        </authorList>
    </citation>
    <scope>NUCLEOTIDE SEQUENCE [LARGE SCALE GENOMIC DNA]</scope>
    <source>
        <strain evidence="2">Ga9.2</strain>
    </source>
</reference>
<dbReference type="InParanoid" id="K0I956"/>
<dbReference type="KEGG" id="nga:Ngar_c09140"/>
<proteinExistence type="predicted"/>
<sequence length="103" mass="10861">MISIDIIANTVTGRVSTTSPVVVGIASDGTFGPAYFAEFPLARIQITNTVFLNTAGAGISQAGVGQQVSIASTFTNQQQVSQKYAFIVMLIVDQNGYAIDVSW</sequence>